<dbReference type="SUPFAM" id="SSF52980">
    <property type="entry name" value="Restriction endonuclease-like"/>
    <property type="match status" value="1"/>
</dbReference>
<dbReference type="PANTHER" id="PTHR34039:SF1">
    <property type="entry name" value="UPF0102 PROTEIN YRAN"/>
    <property type="match status" value="1"/>
</dbReference>
<dbReference type="HAMAP" id="MF_00048">
    <property type="entry name" value="UPF0102"/>
    <property type="match status" value="1"/>
</dbReference>
<dbReference type="Proteomes" id="UP001370100">
    <property type="component" value="Unassembled WGS sequence"/>
</dbReference>
<dbReference type="NCBIfam" id="NF009150">
    <property type="entry name" value="PRK12497.1-3"/>
    <property type="match status" value="1"/>
</dbReference>
<dbReference type="InterPro" id="IPR011856">
    <property type="entry name" value="tRNA_endonuc-like_dom_sf"/>
</dbReference>
<comment type="caution">
    <text evidence="3">The sequence shown here is derived from an EMBL/GenBank/DDBJ whole genome shotgun (WGS) entry which is preliminary data.</text>
</comment>
<sequence length="134" mass="14206">MGEVATPSERAGDAGRRSLGQRGEDVAAAHLAARGLTVLDRNWRCREGELDLVADDGGRLVVVEVKTRSGTGFGFPAEAVTAIKAARIRRLAQRWLAERHAAGGAGFAEVRFDVLAVLVAPGTAPQVEHYEGAF</sequence>
<dbReference type="EMBL" id="JBBEGL010000009">
    <property type="protein sequence ID" value="MEJ2889995.1"/>
    <property type="molecule type" value="Genomic_DNA"/>
</dbReference>
<comment type="similarity">
    <text evidence="1 2">Belongs to the UPF0102 family.</text>
</comment>
<dbReference type="Gene3D" id="3.40.1350.10">
    <property type="match status" value="1"/>
</dbReference>
<proteinExistence type="inferred from homology"/>
<keyword evidence="4" id="KW-1185">Reference proteome</keyword>
<dbReference type="NCBIfam" id="NF009154">
    <property type="entry name" value="PRK12497.3-3"/>
    <property type="match status" value="1"/>
</dbReference>
<dbReference type="PANTHER" id="PTHR34039">
    <property type="entry name" value="UPF0102 PROTEIN YRAN"/>
    <property type="match status" value="1"/>
</dbReference>
<dbReference type="CDD" id="cd20736">
    <property type="entry name" value="PoNe_Nuclease"/>
    <property type="match status" value="1"/>
</dbReference>
<evidence type="ECO:0000313" key="4">
    <source>
        <dbReference type="Proteomes" id="UP001370100"/>
    </source>
</evidence>
<gene>
    <name evidence="3" type="ORF">WCD41_26285</name>
</gene>
<evidence type="ECO:0000256" key="2">
    <source>
        <dbReference type="HAMAP-Rule" id="MF_00048"/>
    </source>
</evidence>
<dbReference type="NCBIfam" id="TIGR00252">
    <property type="entry name" value="YraN family protein"/>
    <property type="match status" value="1"/>
</dbReference>
<dbReference type="InterPro" id="IPR011335">
    <property type="entry name" value="Restrct_endonuc-II-like"/>
</dbReference>
<dbReference type="RefSeq" id="WP_337718111.1">
    <property type="nucleotide sequence ID" value="NZ_JBBEGL010000009.1"/>
</dbReference>
<accession>A0ABU8NDE0</accession>
<evidence type="ECO:0000256" key="1">
    <source>
        <dbReference type="ARBA" id="ARBA00006738"/>
    </source>
</evidence>
<evidence type="ECO:0000313" key="3">
    <source>
        <dbReference type="EMBL" id="MEJ2889995.1"/>
    </source>
</evidence>
<name>A0ABU8NDE0_9PSEU</name>
<dbReference type="Pfam" id="PF02021">
    <property type="entry name" value="UPF0102"/>
    <property type="match status" value="1"/>
</dbReference>
<reference evidence="3 4" key="1">
    <citation type="submission" date="2024-03" db="EMBL/GenBank/DDBJ databases">
        <title>Actinomycetospora sp. OC33-EN06, a novel actinomycete isolated from wild orchid (Aerides multiflora).</title>
        <authorList>
            <person name="Suriyachadkun C."/>
        </authorList>
    </citation>
    <scope>NUCLEOTIDE SEQUENCE [LARGE SCALE GENOMIC DNA]</scope>
    <source>
        <strain evidence="3 4">OC33-EN06</strain>
    </source>
</reference>
<protein>
    <recommendedName>
        <fullName evidence="2">UPF0102 protein WCD41_26285</fullName>
    </recommendedName>
</protein>
<organism evidence="3 4">
    <name type="scientific">Actinomycetospora aeridis</name>
    <dbReference type="NCBI Taxonomy" id="3129231"/>
    <lineage>
        <taxon>Bacteria</taxon>
        <taxon>Bacillati</taxon>
        <taxon>Actinomycetota</taxon>
        <taxon>Actinomycetes</taxon>
        <taxon>Pseudonocardiales</taxon>
        <taxon>Pseudonocardiaceae</taxon>
        <taxon>Actinomycetospora</taxon>
    </lineage>
</organism>
<dbReference type="InterPro" id="IPR003509">
    <property type="entry name" value="UPF0102_YraN-like"/>
</dbReference>